<organism evidence="2 3">
    <name type="scientific">Rhizoctonia solani</name>
    <dbReference type="NCBI Taxonomy" id="456999"/>
    <lineage>
        <taxon>Eukaryota</taxon>
        <taxon>Fungi</taxon>
        <taxon>Dikarya</taxon>
        <taxon>Basidiomycota</taxon>
        <taxon>Agaricomycotina</taxon>
        <taxon>Agaricomycetes</taxon>
        <taxon>Cantharellales</taxon>
        <taxon>Ceratobasidiaceae</taxon>
        <taxon>Rhizoctonia</taxon>
    </lineage>
</organism>
<evidence type="ECO:0000313" key="3">
    <source>
        <dbReference type="Proteomes" id="UP000663841"/>
    </source>
</evidence>
<gene>
    <name evidence="2" type="ORF">RDB_LOCUS135395</name>
</gene>
<feature type="region of interest" description="Disordered" evidence="1">
    <location>
        <begin position="104"/>
        <end position="156"/>
    </location>
</feature>
<protein>
    <submittedName>
        <fullName evidence="2">Uncharacterized protein</fullName>
    </submittedName>
</protein>
<sequence>MHVSPVPHRHNSYGKAQLVPPIDRTLGTGVHRQMFLGFSSAASVTSKREISTLEDDEDYLDRPRKKIFTTNPIPPPFVKQRDFAYGPGAAERMREGTEWALEVQKREEEREAEMRRKRDESLAKYHAEMQAKRKQEANPGVPVPPGPPNGNTTSGK</sequence>
<proteinExistence type="predicted"/>
<evidence type="ECO:0000313" key="2">
    <source>
        <dbReference type="EMBL" id="CAE6455197.1"/>
    </source>
</evidence>
<evidence type="ECO:0000256" key="1">
    <source>
        <dbReference type="SAM" id="MobiDB-lite"/>
    </source>
</evidence>
<feature type="compositionally biased region" description="Basic and acidic residues" evidence="1">
    <location>
        <begin position="104"/>
        <end position="136"/>
    </location>
</feature>
<reference evidence="2" key="1">
    <citation type="submission" date="2021-01" db="EMBL/GenBank/DDBJ databases">
        <authorList>
            <person name="Kaushik A."/>
        </authorList>
    </citation>
    <scope>NUCLEOTIDE SEQUENCE</scope>
    <source>
        <strain evidence="2">AG3-T5</strain>
    </source>
</reference>
<dbReference type="Proteomes" id="UP000663841">
    <property type="component" value="Unassembled WGS sequence"/>
</dbReference>
<dbReference type="AlphaFoldDB" id="A0A8H3GKL6"/>
<name>A0A8H3GKL6_9AGAM</name>
<dbReference type="EMBL" id="CAJMWW010000179">
    <property type="protein sequence ID" value="CAE6455197.1"/>
    <property type="molecule type" value="Genomic_DNA"/>
</dbReference>
<comment type="caution">
    <text evidence="2">The sequence shown here is derived from an EMBL/GenBank/DDBJ whole genome shotgun (WGS) entry which is preliminary data.</text>
</comment>
<accession>A0A8H3GKL6</accession>